<name>A0A0A2TDX7_9BACI</name>
<feature type="transmembrane region" description="Helical" evidence="1">
    <location>
        <begin position="57"/>
        <end position="76"/>
    </location>
</feature>
<dbReference type="EMBL" id="AVBF01000034">
    <property type="protein sequence ID" value="KGP72271.1"/>
    <property type="molecule type" value="Genomic_DNA"/>
</dbReference>
<dbReference type="GO" id="GO:0016020">
    <property type="term" value="C:membrane"/>
    <property type="evidence" value="ECO:0007669"/>
    <property type="project" value="InterPro"/>
</dbReference>
<organism evidence="2 3">
    <name type="scientific">Pontibacillus yanchengensis Y32</name>
    <dbReference type="NCBI Taxonomy" id="1385514"/>
    <lineage>
        <taxon>Bacteria</taxon>
        <taxon>Bacillati</taxon>
        <taxon>Bacillota</taxon>
        <taxon>Bacilli</taxon>
        <taxon>Bacillales</taxon>
        <taxon>Bacillaceae</taxon>
        <taxon>Pontibacillus</taxon>
    </lineage>
</organism>
<evidence type="ECO:0000256" key="1">
    <source>
        <dbReference type="SAM" id="Phobius"/>
    </source>
</evidence>
<feature type="transmembrane region" description="Helical" evidence="1">
    <location>
        <begin position="137"/>
        <end position="157"/>
    </location>
</feature>
<dbReference type="PIRSF" id="PIRSF037259">
    <property type="entry name" value="EcsB_ABC"/>
    <property type="match status" value="1"/>
</dbReference>
<dbReference type="Proteomes" id="UP000030147">
    <property type="component" value="Unassembled WGS sequence"/>
</dbReference>
<evidence type="ECO:0000313" key="2">
    <source>
        <dbReference type="EMBL" id="KGP72271.1"/>
    </source>
</evidence>
<evidence type="ECO:0000313" key="3">
    <source>
        <dbReference type="Proteomes" id="UP000030147"/>
    </source>
</evidence>
<dbReference type="OrthoDB" id="2447941at2"/>
<keyword evidence="1" id="KW-0812">Transmembrane</keyword>
<feature type="transmembrane region" description="Helical" evidence="1">
    <location>
        <begin position="287"/>
        <end position="306"/>
    </location>
</feature>
<comment type="caution">
    <text evidence="2">The sequence shown here is derived from an EMBL/GenBank/DDBJ whole genome shotgun (WGS) entry which is preliminary data.</text>
</comment>
<reference evidence="2 3" key="1">
    <citation type="journal article" date="2015" name="Stand. Genomic Sci.">
        <title>High quality draft genome sequence of the moderately halophilic bacterium Pontibacillus yanchengensis Y32(T) and comparison among Pontibacillus genomes.</title>
        <authorList>
            <person name="Huang J."/>
            <person name="Qiao Z.X."/>
            <person name="Tang J.W."/>
            <person name="Wang G."/>
        </authorList>
    </citation>
    <scope>NUCLEOTIDE SEQUENCE [LARGE SCALE GENOMIC DNA]</scope>
    <source>
        <strain evidence="2 3">Y32</strain>
    </source>
</reference>
<keyword evidence="3" id="KW-1185">Reference proteome</keyword>
<dbReference type="AlphaFoldDB" id="A0A0A2TDX7"/>
<dbReference type="RefSeq" id="WP_036820548.1">
    <property type="nucleotide sequence ID" value="NZ_AVBF01000034.1"/>
</dbReference>
<gene>
    <name evidence="2" type="ORF">N782_13530</name>
</gene>
<dbReference type="eggNOG" id="COG4473">
    <property type="taxonomic scope" value="Bacteria"/>
</dbReference>
<feature type="transmembrane region" description="Helical" evidence="1">
    <location>
        <begin position="105"/>
        <end position="125"/>
    </location>
</feature>
<dbReference type="InterPro" id="IPR010288">
    <property type="entry name" value="EcsB_ABC"/>
</dbReference>
<accession>A0A0A2TDX7</accession>
<dbReference type="STRING" id="1385514.N782_13530"/>
<sequence length="405" mass="47747">MLNAQELWRNRLNHHSKEMGRYLRLMFNDHFAFAMFFFLAGLAYVYQQWLADLPEGFPSALVIAIILGLVLTYSPIRTMLKEADLVFLLPAEAQLGSFFRNGIIYSYITHLFTLLFIFVALGPLYFTTYPERSGSDFLVLGIVVVVFKAWNILSHWWEINSRVGWTGYIDPILRTLLNGLTIYFIVVGNAWVFAVITTLLFFGVMMYDYTLAKRRRGIAWDLLIEKEQARMQAFYRIANLFTDVPHLKKTIKKRHWLVGLLKSPIPFQQDQTFDYMYRITFVRSSDYLGMYVRLLVIAGALVYWVPNFWFQLGFAFLFLYMSGFQMVTLWHHHKQLEWLDLYPVPLERRKQALLKWLFQLMIVKTFVLGIVFLLLWNLIGVAIVWIGGAIFSYVMVYKYLVHRMN</sequence>
<dbReference type="Pfam" id="PF05975">
    <property type="entry name" value="EcsB"/>
    <property type="match status" value="1"/>
</dbReference>
<feature type="transmembrane region" description="Helical" evidence="1">
    <location>
        <begin position="21"/>
        <end position="45"/>
    </location>
</feature>
<feature type="transmembrane region" description="Helical" evidence="1">
    <location>
        <begin position="312"/>
        <end position="332"/>
    </location>
</feature>
<protein>
    <submittedName>
        <fullName evidence="2">ABC transporter permease</fullName>
    </submittedName>
</protein>
<keyword evidence="1" id="KW-0472">Membrane</keyword>
<feature type="transmembrane region" description="Helical" evidence="1">
    <location>
        <begin position="353"/>
        <end position="376"/>
    </location>
</feature>
<feature type="transmembrane region" description="Helical" evidence="1">
    <location>
        <begin position="382"/>
        <end position="401"/>
    </location>
</feature>
<feature type="transmembrane region" description="Helical" evidence="1">
    <location>
        <begin position="182"/>
        <end position="207"/>
    </location>
</feature>
<proteinExistence type="predicted"/>
<keyword evidence="1" id="KW-1133">Transmembrane helix</keyword>